<evidence type="ECO:0000313" key="3">
    <source>
        <dbReference type="EMBL" id="SNZ05663.1"/>
    </source>
</evidence>
<dbReference type="GO" id="GO:0004540">
    <property type="term" value="F:RNA nuclease activity"/>
    <property type="evidence" value="ECO:0007669"/>
    <property type="project" value="InterPro"/>
</dbReference>
<dbReference type="AlphaFoldDB" id="A0A285N9T0"/>
<sequence>MMEDQRTARDRAGGDAEPAADESVDAELTAGDGAADDADATETTADDDSDAGAEADHDAVTETIDTIDGDADGTRVGLFVDGPNVLRDQFDVDLDDVREAAAAFGRLGIARLYLDEHATPGLIQAAEARGYEVVITSGDVDVKLAIDASESAIRDEIDVLVIASRDTDFKPVIETAGRNGVRTVAIAPGTHGRSDALRNAANDDVLLGE</sequence>
<reference evidence="4" key="1">
    <citation type="submission" date="2017-09" db="EMBL/GenBank/DDBJ databases">
        <authorList>
            <person name="Varghese N."/>
            <person name="Submissions S."/>
        </authorList>
    </citation>
    <scope>NUCLEOTIDE SEQUENCE [LARGE SCALE GENOMIC DNA]</scope>
    <source>
        <strain evidence="4">DSM 27208</strain>
    </source>
</reference>
<dbReference type="InterPro" id="IPR028082">
    <property type="entry name" value="Peripla_BP_I"/>
</dbReference>
<keyword evidence="4" id="KW-1185">Reference proteome</keyword>
<evidence type="ECO:0000259" key="2">
    <source>
        <dbReference type="Pfam" id="PF01936"/>
    </source>
</evidence>
<name>A0A285N9T0_NATPI</name>
<accession>A0A285N9T0</accession>
<evidence type="ECO:0000313" key="4">
    <source>
        <dbReference type="Proteomes" id="UP000219453"/>
    </source>
</evidence>
<proteinExistence type="predicted"/>
<gene>
    <name evidence="3" type="ORF">SAMN06269185_0917</name>
</gene>
<dbReference type="Gene3D" id="3.40.50.1010">
    <property type="entry name" value="5'-nuclease"/>
    <property type="match status" value="1"/>
</dbReference>
<protein>
    <submittedName>
        <fullName evidence="3">TIGR00288 family protein</fullName>
    </submittedName>
</protein>
<feature type="compositionally biased region" description="Basic and acidic residues" evidence="1">
    <location>
        <begin position="1"/>
        <end position="14"/>
    </location>
</feature>
<dbReference type="SUPFAM" id="SSF53822">
    <property type="entry name" value="Periplasmic binding protein-like I"/>
    <property type="match status" value="1"/>
</dbReference>
<feature type="compositionally biased region" description="Acidic residues" evidence="1">
    <location>
        <begin position="34"/>
        <end position="53"/>
    </location>
</feature>
<feature type="region of interest" description="Disordered" evidence="1">
    <location>
        <begin position="1"/>
        <end position="57"/>
    </location>
</feature>
<feature type="domain" description="NYN" evidence="2">
    <location>
        <begin position="75"/>
        <end position="202"/>
    </location>
</feature>
<dbReference type="PANTHER" id="PTHR35811:SF1">
    <property type="entry name" value="HTH OST-TYPE DOMAIN-CONTAINING PROTEIN"/>
    <property type="match status" value="1"/>
</dbReference>
<organism evidence="3 4">
    <name type="scientific">Natronoarchaeum philippinense</name>
    <dbReference type="NCBI Taxonomy" id="558529"/>
    <lineage>
        <taxon>Archaea</taxon>
        <taxon>Methanobacteriati</taxon>
        <taxon>Methanobacteriota</taxon>
        <taxon>Stenosarchaea group</taxon>
        <taxon>Halobacteria</taxon>
        <taxon>Halobacteriales</taxon>
        <taxon>Natronoarchaeaceae</taxon>
    </lineage>
</organism>
<dbReference type="Pfam" id="PF01936">
    <property type="entry name" value="NYN"/>
    <property type="match status" value="1"/>
</dbReference>
<dbReference type="InterPro" id="IPR021139">
    <property type="entry name" value="NYN"/>
</dbReference>
<dbReference type="EMBL" id="OBEJ01000001">
    <property type="protein sequence ID" value="SNZ05663.1"/>
    <property type="molecule type" value="Genomic_DNA"/>
</dbReference>
<evidence type="ECO:0000256" key="1">
    <source>
        <dbReference type="SAM" id="MobiDB-lite"/>
    </source>
</evidence>
<dbReference type="PANTHER" id="PTHR35811">
    <property type="entry name" value="SLR1870 PROTEIN"/>
    <property type="match status" value="1"/>
</dbReference>
<dbReference type="Proteomes" id="UP000219453">
    <property type="component" value="Unassembled WGS sequence"/>
</dbReference>